<dbReference type="PROSITE" id="PS50837">
    <property type="entry name" value="NACHT"/>
    <property type="match status" value="1"/>
</dbReference>
<dbReference type="InterPro" id="IPR016032">
    <property type="entry name" value="Sig_transdc_resp-reg_C-effctor"/>
</dbReference>
<dbReference type="Pfam" id="PF05729">
    <property type="entry name" value="NACHT"/>
    <property type="match status" value="1"/>
</dbReference>
<dbReference type="InterPro" id="IPR007111">
    <property type="entry name" value="NACHT_NTPase"/>
</dbReference>
<dbReference type="EMBL" id="LXQE01000125">
    <property type="protein sequence ID" value="RCJ38056.1"/>
    <property type="molecule type" value="Genomic_DNA"/>
</dbReference>
<comment type="caution">
    <text evidence="2">The sequence shown here is derived from an EMBL/GenBank/DDBJ whole genome shotgun (WGS) entry which is preliminary data.</text>
</comment>
<dbReference type="SUPFAM" id="SSF46894">
    <property type="entry name" value="C-terminal effector domain of the bipartite response regulators"/>
    <property type="match status" value="1"/>
</dbReference>
<evidence type="ECO:0000313" key="2">
    <source>
        <dbReference type="EMBL" id="RCJ38056.1"/>
    </source>
</evidence>
<sequence length="298" mass="34217">MSLPKDFLTQLKQYSELSNREKAVFLEIFGNGKSRVQVAQVLNISNSNLNSFLTGVYKKFSICGSGPVKESRLREYLEKRYSQQKPSGSSTADIAEDDIDALVQEIREKIKRSIKEKCGTMRVLDMDQPIELTGERGIYTNVNILEKTTKRRRVKIGQLLQKFDREDFDHFGLHEPSEKRVPGLKVVQHHNKLMVLGKPGAGKTTFLKYLAMHCIEGQFLTNRVPVFIILKDFAQDPKQLDILQYITQQLFICGIQNSSVKTEQLLRQGKVLVLLDGLDEVREEDTKRILWQTRNISE</sequence>
<gene>
    <name evidence="2" type="ORF">A6769_09885</name>
</gene>
<dbReference type="SUPFAM" id="SSF52540">
    <property type="entry name" value="P-loop containing nucleoside triphosphate hydrolases"/>
    <property type="match status" value="1"/>
</dbReference>
<dbReference type="InterPro" id="IPR027417">
    <property type="entry name" value="P-loop_NTPase"/>
</dbReference>
<proteinExistence type="predicted"/>
<dbReference type="Pfam" id="PF00196">
    <property type="entry name" value="GerE"/>
    <property type="match status" value="1"/>
</dbReference>
<dbReference type="GO" id="GO:0003677">
    <property type="term" value="F:DNA binding"/>
    <property type="evidence" value="ECO:0007669"/>
    <property type="project" value="InterPro"/>
</dbReference>
<dbReference type="InterPro" id="IPR000792">
    <property type="entry name" value="Tscrpt_reg_LuxR_C"/>
</dbReference>
<reference evidence="2 3" key="1">
    <citation type="submission" date="2016-04" db="EMBL/GenBank/DDBJ databases">
        <authorList>
            <person name="Evans L.H."/>
            <person name="Alamgir A."/>
            <person name="Owens N."/>
            <person name="Weber N.D."/>
            <person name="Virtaneva K."/>
            <person name="Barbian K."/>
            <person name="Babar A."/>
            <person name="Rosenke K."/>
        </authorList>
    </citation>
    <scope>NUCLEOTIDE SEQUENCE [LARGE SCALE GENOMIC DNA]</scope>
    <source>
        <strain evidence="2">NIES-2108</strain>
    </source>
</reference>
<dbReference type="GO" id="GO:0006355">
    <property type="term" value="P:regulation of DNA-templated transcription"/>
    <property type="evidence" value="ECO:0007669"/>
    <property type="project" value="InterPro"/>
</dbReference>
<evidence type="ECO:0000313" key="3">
    <source>
        <dbReference type="Proteomes" id="UP000252085"/>
    </source>
</evidence>
<dbReference type="AlphaFoldDB" id="A0A367RND4"/>
<dbReference type="Proteomes" id="UP000252085">
    <property type="component" value="Unassembled WGS sequence"/>
</dbReference>
<feature type="domain" description="NACHT" evidence="1">
    <location>
        <begin position="191"/>
        <end position="281"/>
    </location>
</feature>
<dbReference type="Gene3D" id="3.40.50.300">
    <property type="entry name" value="P-loop containing nucleotide triphosphate hydrolases"/>
    <property type="match status" value="1"/>
</dbReference>
<evidence type="ECO:0000259" key="1">
    <source>
        <dbReference type="PROSITE" id="PS50837"/>
    </source>
</evidence>
<protein>
    <recommendedName>
        <fullName evidence="1">NACHT domain-containing protein</fullName>
    </recommendedName>
</protein>
<name>A0A367RND4_NOSPU</name>
<accession>A0A367RND4</accession>
<organism evidence="2 3">
    <name type="scientific">Nostoc punctiforme NIES-2108</name>
    <dbReference type="NCBI Taxonomy" id="1356359"/>
    <lineage>
        <taxon>Bacteria</taxon>
        <taxon>Bacillati</taxon>
        <taxon>Cyanobacteriota</taxon>
        <taxon>Cyanophyceae</taxon>
        <taxon>Nostocales</taxon>
        <taxon>Nostocaceae</taxon>
        <taxon>Nostoc</taxon>
    </lineage>
</organism>